<accession>A0ABY4C3R6</accession>
<evidence type="ECO:0000313" key="2">
    <source>
        <dbReference type="Proteomes" id="UP000832097"/>
    </source>
</evidence>
<evidence type="ECO:0000313" key="1">
    <source>
        <dbReference type="EMBL" id="UOE45964.1"/>
    </source>
</evidence>
<keyword evidence="2" id="KW-1185">Reference proteome</keyword>
<dbReference type="Proteomes" id="UP000832097">
    <property type="component" value="Chromosome"/>
</dbReference>
<dbReference type="PROSITE" id="PS51257">
    <property type="entry name" value="PROKAR_LIPOPROTEIN"/>
    <property type="match status" value="1"/>
</dbReference>
<dbReference type="Pfam" id="PF25682">
    <property type="entry name" value="Phage_VG64"/>
    <property type="match status" value="1"/>
</dbReference>
<evidence type="ECO:0008006" key="3">
    <source>
        <dbReference type="Google" id="ProtNLM"/>
    </source>
</evidence>
<proteinExistence type="predicted"/>
<name>A0ABY4C3R6_9MICO</name>
<dbReference type="InterPro" id="IPR058243">
    <property type="entry name" value="Phage_VG64"/>
</dbReference>
<dbReference type="RefSeq" id="WP_243558740.1">
    <property type="nucleotide sequence ID" value="NZ_CP094528.1"/>
</dbReference>
<sequence>MKKTTALTLAATAAVATTLGLSGCTTDADTASYNLSQAAEQFEIERRITVTTGFANEVALQVEGRCSVESADSFLAGALEITCKIGPDRYAKHFVVKGDNDIVTIQQTETVDVSVYHHRVLIKPENLLPEFDYEAGEQ</sequence>
<organism evidence="1 2">
    <name type="scientific">Agromyces larvae</name>
    <dbReference type="NCBI Taxonomy" id="2929802"/>
    <lineage>
        <taxon>Bacteria</taxon>
        <taxon>Bacillati</taxon>
        <taxon>Actinomycetota</taxon>
        <taxon>Actinomycetes</taxon>
        <taxon>Micrococcales</taxon>
        <taxon>Microbacteriaceae</taxon>
        <taxon>Agromyces</taxon>
    </lineage>
</organism>
<reference evidence="1 2" key="1">
    <citation type="submission" date="2022-03" db="EMBL/GenBank/DDBJ databases">
        <title>Mucilaginibacter sp. isolated from the gut of Protaetia brevitarsis seulensis larvae.</title>
        <authorList>
            <person name="Won M."/>
            <person name="Kim S.-J."/>
            <person name="Kwon S.-W."/>
        </authorList>
    </citation>
    <scope>NUCLEOTIDE SEQUENCE [LARGE SCALE GENOMIC DNA]</scope>
    <source>
        <strain evidence="1 2">CFWR-12</strain>
    </source>
</reference>
<dbReference type="EMBL" id="CP094528">
    <property type="protein sequence ID" value="UOE45964.1"/>
    <property type="molecule type" value="Genomic_DNA"/>
</dbReference>
<protein>
    <recommendedName>
        <fullName evidence="3">DUF4333 domain-containing protein</fullName>
    </recommendedName>
</protein>
<gene>
    <name evidence="1" type="ORF">MTO99_09545</name>
</gene>